<gene>
    <name evidence="4" type="ORF">QR680_003786</name>
</gene>
<evidence type="ECO:0000256" key="3">
    <source>
        <dbReference type="SAM" id="SignalP"/>
    </source>
</evidence>
<dbReference type="EMBL" id="JAUCMV010000003">
    <property type="protein sequence ID" value="KAK0408123.1"/>
    <property type="molecule type" value="Genomic_DNA"/>
</dbReference>
<evidence type="ECO:0000313" key="5">
    <source>
        <dbReference type="Proteomes" id="UP001175271"/>
    </source>
</evidence>
<name>A0AA39LSN6_9BILA</name>
<evidence type="ECO:0008006" key="6">
    <source>
        <dbReference type="Google" id="ProtNLM"/>
    </source>
</evidence>
<feature type="chain" id="PRO_5041325568" description="SXP/RAL-2 family protein Ani s 5-like cation-binding domain-containing protein" evidence="3">
    <location>
        <begin position="20"/>
        <end position="225"/>
    </location>
</feature>
<feature type="signal peptide" evidence="3">
    <location>
        <begin position="1"/>
        <end position="19"/>
    </location>
</feature>
<evidence type="ECO:0000256" key="2">
    <source>
        <dbReference type="SAM" id="Phobius"/>
    </source>
</evidence>
<protein>
    <recommendedName>
        <fullName evidence="6">SXP/RAL-2 family protein Ani s 5-like cation-binding domain-containing protein</fullName>
    </recommendedName>
</protein>
<keyword evidence="2" id="KW-0472">Membrane</keyword>
<evidence type="ECO:0000313" key="4">
    <source>
        <dbReference type="EMBL" id="KAK0408123.1"/>
    </source>
</evidence>
<keyword evidence="2" id="KW-1133">Transmembrane helix</keyword>
<proteinExistence type="predicted"/>
<keyword evidence="3" id="KW-0732">Signal</keyword>
<dbReference type="AlphaFoldDB" id="A0AA39LSN6"/>
<organism evidence="4 5">
    <name type="scientific">Steinernema hermaphroditum</name>
    <dbReference type="NCBI Taxonomy" id="289476"/>
    <lineage>
        <taxon>Eukaryota</taxon>
        <taxon>Metazoa</taxon>
        <taxon>Ecdysozoa</taxon>
        <taxon>Nematoda</taxon>
        <taxon>Chromadorea</taxon>
        <taxon>Rhabditida</taxon>
        <taxon>Tylenchina</taxon>
        <taxon>Panagrolaimomorpha</taxon>
        <taxon>Strongyloidoidea</taxon>
        <taxon>Steinernematidae</taxon>
        <taxon>Steinernema</taxon>
    </lineage>
</organism>
<comment type="caution">
    <text evidence="4">The sequence shown here is derived from an EMBL/GenBank/DDBJ whole genome shotgun (WGS) entry which is preliminary data.</text>
</comment>
<feature type="coiled-coil region" evidence="1">
    <location>
        <begin position="134"/>
        <end position="161"/>
    </location>
</feature>
<reference evidence="4" key="1">
    <citation type="submission" date="2023-06" db="EMBL/GenBank/DDBJ databases">
        <title>Genomic analysis of the entomopathogenic nematode Steinernema hermaphroditum.</title>
        <authorList>
            <person name="Schwarz E.M."/>
            <person name="Heppert J.K."/>
            <person name="Baniya A."/>
            <person name="Schwartz H.T."/>
            <person name="Tan C.-H."/>
            <person name="Antoshechkin I."/>
            <person name="Sternberg P.W."/>
            <person name="Goodrich-Blair H."/>
            <person name="Dillman A.R."/>
        </authorList>
    </citation>
    <scope>NUCLEOTIDE SEQUENCE</scope>
    <source>
        <strain evidence="4">PS9179</strain>
        <tissue evidence="4">Whole animal</tissue>
    </source>
</reference>
<feature type="transmembrane region" description="Helical" evidence="2">
    <location>
        <begin position="85"/>
        <end position="106"/>
    </location>
</feature>
<evidence type="ECO:0000256" key="1">
    <source>
        <dbReference type="SAM" id="Coils"/>
    </source>
</evidence>
<accession>A0AA39LSN6</accession>
<keyword evidence="2" id="KW-0812">Transmembrane</keyword>
<keyword evidence="5" id="KW-1185">Reference proteome</keyword>
<sequence>MKTVFLLLAFLAVFVSVQAMFDPNGDVGHQPYGHFNAPGHGEAGYVRSKTEKTEYDHILAQLKKVEHAIHDLDLKLYEYERHSHLRFWMLIAFGFGSFTALTYQLVNLRSRLLEATAKDRAPQPEKTVPPDPTVIQKLEQLQKVERVLKVLEDMIQHVHDNMLDDKISKLFKKYLSEEEWNFYVEKEIKKSSSAGEFKKLLLQHVFDLQQEELRLTGEIKGWNKD</sequence>
<keyword evidence="1" id="KW-0175">Coiled coil</keyword>
<dbReference type="Proteomes" id="UP001175271">
    <property type="component" value="Unassembled WGS sequence"/>
</dbReference>